<organism evidence="1 2">
    <name type="scientific">Collybia nuda</name>
    <dbReference type="NCBI Taxonomy" id="64659"/>
    <lineage>
        <taxon>Eukaryota</taxon>
        <taxon>Fungi</taxon>
        <taxon>Dikarya</taxon>
        <taxon>Basidiomycota</taxon>
        <taxon>Agaricomycotina</taxon>
        <taxon>Agaricomycetes</taxon>
        <taxon>Agaricomycetidae</taxon>
        <taxon>Agaricales</taxon>
        <taxon>Tricholomatineae</taxon>
        <taxon>Clitocybaceae</taxon>
        <taxon>Collybia</taxon>
    </lineage>
</organism>
<evidence type="ECO:0000313" key="2">
    <source>
        <dbReference type="Proteomes" id="UP000807353"/>
    </source>
</evidence>
<name>A0A9P5Y1X5_9AGAR</name>
<comment type="caution">
    <text evidence="1">The sequence shown here is derived from an EMBL/GenBank/DDBJ whole genome shotgun (WGS) entry which is preliminary data.</text>
</comment>
<evidence type="ECO:0000313" key="1">
    <source>
        <dbReference type="EMBL" id="KAF9459740.1"/>
    </source>
</evidence>
<proteinExistence type="predicted"/>
<keyword evidence="2" id="KW-1185">Reference proteome</keyword>
<gene>
    <name evidence="1" type="ORF">BDZ94DRAFT_1267562</name>
</gene>
<dbReference type="Proteomes" id="UP000807353">
    <property type="component" value="Unassembled WGS sequence"/>
</dbReference>
<protein>
    <submittedName>
        <fullName evidence="1">Uncharacterized protein</fullName>
    </submittedName>
</protein>
<reference evidence="1" key="1">
    <citation type="submission" date="2020-11" db="EMBL/GenBank/DDBJ databases">
        <authorList>
            <consortium name="DOE Joint Genome Institute"/>
            <person name="Ahrendt S."/>
            <person name="Riley R."/>
            <person name="Andreopoulos W."/>
            <person name="Labutti K."/>
            <person name="Pangilinan J."/>
            <person name="Ruiz-Duenas F.J."/>
            <person name="Barrasa J.M."/>
            <person name="Sanchez-Garcia M."/>
            <person name="Camarero S."/>
            <person name="Miyauchi S."/>
            <person name="Serrano A."/>
            <person name="Linde D."/>
            <person name="Babiker R."/>
            <person name="Drula E."/>
            <person name="Ayuso-Fernandez I."/>
            <person name="Pacheco R."/>
            <person name="Padilla G."/>
            <person name="Ferreira P."/>
            <person name="Barriuso J."/>
            <person name="Kellner H."/>
            <person name="Castanera R."/>
            <person name="Alfaro M."/>
            <person name="Ramirez L."/>
            <person name="Pisabarro A.G."/>
            <person name="Kuo A."/>
            <person name="Tritt A."/>
            <person name="Lipzen A."/>
            <person name="He G."/>
            <person name="Yan M."/>
            <person name="Ng V."/>
            <person name="Cullen D."/>
            <person name="Martin F."/>
            <person name="Rosso M.-N."/>
            <person name="Henrissat B."/>
            <person name="Hibbett D."/>
            <person name="Martinez A.T."/>
            <person name="Grigoriev I.V."/>
        </authorList>
    </citation>
    <scope>NUCLEOTIDE SEQUENCE</scope>
    <source>
        <strain evidence="1">CBS 247.69</strain>
    </source>
</reference>
<dbReference type="EMBL" id="MU150311">
    <property type="protein sequence ID" value="KAF9459740.1"/>
    <property type="molecule type" value="Genomic_DNA"/>
</dbReference>
<sequence length="124" mass="14461">MPQNAHNGHLSSRKNSFRTSNMLSYLIDGFRTNTTLRLRLKAYLNGLQKTRNIFLHLPRIYRLRLMIYISVPHLPILPGRNLSHFVTSLGDTTTEVEWGDEWFSRGWTLQELLAPRVLNFYTSG</sequence>
<accession>A0A9P5Y1X5</accession>
<dbReference type="OrthoDB" id="194358at2759"/>
<dbReference type="AlphaFoldDB" id="A0A9P5Y1X5"/>